<dbReference type="InterPro" id="IPR023809">
    <property type="entry name" value="Thiopep_bacteriocin_synth_dom"/>
</dbReference>
<dbReference type="RefSeq" id="WP_205386147.1">
    <property type="nucleotide sequence ID" value="NZ_JAFFZS010000032.1"/>
</dbReference>
<name>A0ABS2VYF9_STRAS</name>
<protein>
    <submittedName>
        <fullName evidence="3">Thiopeptide-type bacteriocin biosynthesis protein</fullName>
    </submittedName>
</protein>
<dbReference type="EMBL" id="JAFFZS010000032">
    <property type="protein sequence ID" value="MBN0048020.1"/>
    <property type="molecule type" value="Genomic_DNA"/>
</dbReference>
<gene>
    <name evidence="3" type="ORF">JS756_28700</name>
</gene>
<organism evidence="3 4">
    <name type="scientific">Streptomyces actuosus</name>
    <dbReference type="NCBI Taxonomy" id="1885"/>
    <lineage>
        <taxon>Bacteria</taxon>
        <taxon>Bacillati</taxon>
        <taxon>Actinomycetota</taxon>
        <taxon>Actinomycetes</taxon>
        <taxon>Kitasatosporales</taxon>
        <taxon>Streptomycetaceae</taxon>
        <taxon>Streptomyces</taxon>
    </lineage>
</organism>
<evidence type="ECO:0000259" key="2">
    <source>
        <dbReference type="Pfam" id="PF14028"/>
    </source>
</evidence>
<comment type="caution">
    <text evidence="3">The sequence shown here is derived from an EMBL/GenBank/DDBJ whole genome shotgun (WGS) entry which is preliminary data.</text>
</comment>
<evidence type="ECO:0000313" key="3">
    <source>
        <dbReference type="EMBL" id="MBN0048020.1"/>
    </source>
</evidence>
<keyword evidence="4" id="KW-1185">Reference proteome</keyword>
<dbReference type="NCBIfam" id="TIGR03891">
    <property type="entry name" value="thiopep_ocin"/>
    <property type="match status" value="1"/>
</dbReference>
<sequence length="349" mass="37072">MAPHPTEDATVRWRTWHLHLPSWGVDVTDRALNVGVTPAVARYASAPAPAPAPVVAPGVRADGSAAPRGGEHPWFFVRYWQGGPHLRLRIAGLDDEAAEGVEDLLRRAVATVDAEVPAERRLTQADYAAAVGALARTGEGTGPLDPGALRPSGVVRAAYVPEHERYGGAGLMPLSEDLFHRSSALALGACREPRTRRQVFGQALAATAVAAGALPEPERRPFLEAVRDGWAAWLTAHDRNDERSVPPAPAEPGTVPGVSSALRAQADRLRSAAPELRRLMRDPGPPWEAWAAPLRAAVDTWSTAPGGRERALGVLGSHLHMTLNRLGAGTAQEARLATLMLLVTGESLP</sequence>
<accession>A0ABS2VYF9</accession>
<feature type="domain" description="Thiopeptide-type bacteriocin biosynthesis" evidence="2">
    <location>
        <begin position="69"/>
        <end position="340"/>
    </location>
</feature>
<reference evidence="3 4" key="1">
    <citation type="submission" date="2021-02" db="EMBL/GenBank/DDBJ databases">
        <title>Whole genome sequencing of Streptomyces actuosus VRA1.</title>
        <authorList>
            <person name="Sen G."/>
            <person name="Sen A."/>
        </authorList>
    </citation>
    <scope>NUCLEOTIDE SEQUENCE [LARGE SCALE GENOMIC DNA]</scope>
    <source>
        <strain evidence="3 4">VRA1</strain>
    </source>
</reference>
<proteinExistence type="predicted"/>
<evidence type="ECO:0000313" key="4">
    <source>
        <dbReference type="Proteomes" id="UP000788262"/>
    </source>
</evidence>
<feature type="region of interest" description="Disordered" evidence="1">
    <location>
        <begin position="238"/>
        <end position="257"/>
    </location>
</feature>
<dbReference type="Pfam" id="PF14028">
    <property type="entry name" value="Lant_dehydr_C"/>
    <property type="match status" value="1"/>
</dbReference>
<dbReference type="Proteomes" id="UP000788262">
    <property type="component" value="Unassembled WGS sequence"/>
</dbReference>
<evidence type="ECO:0000256" key="1">
    <source>
        <dbReference type="SAM" id="MobiDB-lite"/>
    </source>
</evidence>